<dbReference type="AlphaFoldDB" id="A0ABD7GT38"/>
<sequence length="145" mass="15200">MRQQQEELLLKSQQQREELERSIPRPAPARPLPVSGSGPCFTIHTITLSGATLISPITRQNLVAQAGNDLSLSGTDIRAGKSVSLSGENDLMGVSRDTRDGENHSSSAQYGVTASAGGWAVEAAKAAETAARSAGRYVGLVARQG</sequence>
<feature type="compositionally biased region" description="Basic and acidic residues" evidence="2">
    <location>
        <begin position="1"/>
        <end position="23"/>
    </location>
</feature>
<organism evidence="3 4">
    <name type="scientific">Enterobacter roggenkampii</name>
    <dbReference type="NCBI Taxonomy" id="1812935"/>
    <lineage>
        <taxon>Bacteria</taxon>
        <taxon>Pseudomonadati</taxon>
        <taxon>Pseudomonadota</taxon>
        <taxon>Gammaproteobacteria</taxon>
        <taxon>Enterobacterales</taxon>
        <taxon>Enterobacteriaceae</taxon>
        <taxon>Enterobacter</taxon>
        <taxon>Enterobacter cloacae complex</taxon>
    </lineage>
</organism>
<protein>
    <submittedName>
        <fullName evidence="3">Uncharacterized protein</fullName>
    </submittedName>
</protein>
<feature type="region of interest" description="Disordered" evidence="2">
    <location>
        <begin position="87"/>
        <end position="109"/>
    </location>
</feature>
<dbReference type="GO" id="GO:0090729">
    <property type="term" value="F:toxin activity"/>
    <property type="evidence" value="ECO:0007669"/>
    <property type="project" value="UniProtKB-KW"/>
</dbReference>
<evidence type="ECO:0000256" key="1">
    <source>
        <dbReference type="ARBA" id="ARBA00022656"/>
    </source>
</evidence>
<comment type="caution">
    <text evidence="3">The sequence shown here is derived from an EMBL/GenBank/DDBJ whole genome shotgun (WGS) entry which is preliminary data.</text>
</comment>
<reference evidence="3 4" key="1">
    <citation type="submission" date="2018-07" db="EMBL/GenBank/DDBJ databases">
        <title>The use of a cohorting ward and systematic surveillance cultures for the control of a Klebsiella pneumoniae carbapenemase (KPC)-producing Enterobacteriaceae outbreak.</title>
        <authorList>
            <person name="Doi Y."/>
        </authorList>
    </citation>
    <scope>NUCLEOTIDE SEQUENCE [LARGE SCALE GENOMIC DNA]</scope>
    <source>
        <strain evidence="3 4">1-RC-17-04017</strain>
    </source>
</reference>
<gene>
    <name evidence="3" type="ORF">DXF87_17980</name>
</gene>
<feature type="region of interest" description="Disordered" evidence="2">
    <location>
        <begin position="1"/>
        <end position="36"/>
    </location>
</feature>
<dbReference type="InterPro" id="IPR025157">
    <property type="entry name" value="Hemagglutinin_rpt"/>
</dbReference>
<dbReference type="Proteomes" id="UP000255291">
    <property type="component" value="Unassembled WGS sequence"/>
</dbReference>
<dbReference type="Pfam" id="PF13332">
    <property type="entry name" value="Fil_haemagg_2"/>
    <property type="match status" value="1"/>
</dbReference>
<evidence type="ECO:0000313" key="4">
    <source>
        <dbReference type="Proteomes" id="UP000255291"/>
    </source>
</evidence>
<keyword evidence="1" id="KW-0800">Toxin</keyword>
<evidence type="ECO:0000256" key="2">
    <source>
        <dbReference type="SAM" id="MobiDB-lite"/>
    </source>
</evidence>
<proteinExistence type="predicted"/>
<accession>A0ABD7GT38</accession>
<dbReference type="RefSeq" id="WP_046092738.1">
    <property type="nucleotide sequence ID" value="NZ_CP033800.1"/>
</dbReference>
<evidence type="ECO:0000313" key="3">
    <source>
        <dbReference type="EMBL" id="RDT58436.1"/>
    </source>
</evidence>
<dbReference type="EMBL" id="QRBW01000040">
    <property type="protein sequence ID" value="RDT58436.1"/>
    <property type="molecule type" value="Genomic_DNA"/>
</dbReference>
<dbReference type="GO" id="GO:0003824">
    <property type="term" value="F:catalytic activity"/>
    <property type="evidence" value="ECO:0007669"/>
    <property type="project" value="UniProtKB-ARBA"/>
</dbReference>
<name>A0ABD7GT38_9ENTR</name>